<protein>
    <recommendedName>
        <fullName evidence="1">ShKT domain-containing protein</fullName>
    </recommendedName>
</protein>
<dbReference type="InParanoid" id="B8C3T0"/>
<evidence type="ECO:0000313" key="2">
    <source>
        <dbReference type="EMBL" id="EED92177.1"/>
    </source>
</evidence>
<feature type="domain" description="ShKT" evidence="1">
    <location>
        <begin position="1"/>
        <end position="35"/>
    </location>
</feature>
<sequence length="79" mass="8772">CIDTNEGCEKWALDGECDINLAYMLEECKRSCKVCTNAEHSINDCRNQHSQCSQWAIGEGCNANTAYMKQKCAPACQSC</sequence>
<dbReference type="Pfam" id="PF01549">
    <property type="entry name" value="ShK"/>
    <property type="match status" value="2"/>
</dbReference>
<dbReference type="Proteomes" id="UP000001449">
    <property type="component" value="Chromosome 5"/>
</dbReference>
<reference evidence="2 3" key="2">
    <citation type="journal article" date="2008" name="Nature">
        <title>The Phaeodactylum genome reveals the evolutionary history of diatom genomes.</title>
        <authorList>
            <person name="Bowler C."/>
            <person name="Allen A.E."/>
            <person name="Badger J.H."/>
            <person name="Grimwood J."/>
            <person name="Jabbari K."/>
            <person name="Kuo A."/>
            <person name="Maheswari U."/>
            <person name="Martens C."/>
            <person name="Maumus F."/>
            <person name="Otillar R.P."/>
            <person name="Rayko E."/>
            <person name="Salamov A."/>
            <person name="Vandepoele K."/>
            <person name="Beszteri B."/>
            <person name="Gruber A."/>
            <person name="Heijde M."/>
            <person name="Katinka M."/>
            <person name="Mock T."/>
            <person name="Valentin K."/>
            <person name="Verret F."/>
            <person name="Berges J.A."/>
            <person name="Brownlee C."/>
            <person name="Cadoret J.P."/>
            <person name="Chiovitti A."/>
            <person name="Choi C.J."/>
            <person name="Coesel S."/>
            <person name="De Martino A."/>
            <person name="Detter J.C."/>
            <person name="Durkin C."/>
            <person name="Falciatore A."/>
            <person name="Fournet J."/>
            <person name="Haruta M."/>
            <person name="Huysman M.J."/>
            <person name="Jenkins B.D."/>
            <person name="Jiroutova K."/>
            <person name="Jorgensen R.E."/>
            <person name="Joubert Y."/>
            <person name="Kaplan A."/>
            <person name="Kroger N."/>
            <person name="Kroth P.G."/>
            <person name="La Roche J."/>
            <person name="Lindquist E."/>
            <person name="Lommer M."/>
            <person name="Martin-Jezequel V."/>
            <person name="Lopez P.J."/>
            <person name="Lucas S."/>
            <person name="Mangogna M."/>
            <person name="McGinnis K."/>
            <person name="Medlin L.K."/>
            <person name="Montsant A."/>
            <person name="Oudot-Le Secq M.P."/>
            <person name="Napoli C."/>
            <person name="Obornik M."/>
            <person name="Parker M.S."/>
            <person name="Petit J.L."/>
            <person name="Porcel B.M."/>
            <person name="Poulsen N."/>
            <person name="Robison M."/>
            <person name="Rychlewski L."/>
            <person name="Rynearson T.A."/>
            <person name="Schmutz J."/>
            <person name="Shapiro H."/>
            <person name="Siaut M."/>
            <person name="Stanley M."/>
            <person name="Sussman M.R."/>
            <person name="Taylor A.R."/>
            <person name="Vardi A."/>
            <person name="von Dassow P."/>
            <person name="Vyverman W."/>
            <person name="Willis A."/>
            <person name="Wyrwicz L.S."/>
            <person name="Rokhsar D.S."/>
            <person name="Weissenbach J."/>
            <person name="Armbrust E.V."/>
            <person name="Green B.R."/>
            <person name="Van de Peer Y."/>
            <person name="Grigoriev I.V."/>
        </authorList>
    </citation>
    <scope>NUCLEOTIDE SEQUENCE [LARGE SCALE GENOMIC DNA]</scope>
    <source>
        <strain evidence="2 3">CCMP1335</strain>
    </source>
</reference>
<name>B8C3T0_THAPS</name>
<dbReference type="HOGENOM" id="CLU_158367_0_0_1"/>
<feature type="non-terminal residue" evidence="2">
    <location>
        <position position="79"/>
    </location>
</feature>
<dbReference type="AlphaFoldDB" id="B8C3T0"/>
<feature type="domain" description="ShKT" evidence="1">
    <location>
        <begin position="45"/>
        <end position="79"/>
    </location>
</feature>
<keyword evidence="3" id="KW-1185">Reference proteome</keyword>
<dbReference type="RefSeq" id="XP_002290425.1">
    <property type="nucleotide sequence ID" value="XM_002290389.1"/>
</dbReference>
<dbReference type="EMBL" id="CM000642">
    <property type="protein sequence ID" value="EED92177.1"/>
    <property type="molecule type" value="Genomic_DNA"/>
</dbReference>
<gene>
    <name evidence="2" type="ORF">THAPSDRAFT_262636</name>
</gene>
<dbReference type="KEGG" id="tps:THAPSDRAFT_262636"/>
<dbReference type="SMART" id="SM00254">
    <property type="entry name" value="ShKT"/>
    <property type="match status" value="2"/>
</dbReference>
<evidence type="ECO:0000259" key="1">
    <source>
        <dbReference type="PROSITE" id="PS51670"/>
    </source>
</evidence>
<dbReference type="InterPro" id="IPR003582">
    <property type="entry name" value="ShKT_dom"/>
</dbReference>
<accession>B8C3T0</accession>
<reference evidence="2 3" key="1">
    <citation type="journal article" date="2004" name="Science">
        <title>The genome of the diatom Thalassiosira pseudonana: ecology, evolution, and metabolism.</title>
        <authorList>
            <person name="Armbrust E.V."/>
            <person name="Berges J.A."/>
            <person name="Bowler C."/>
            <person name="Green B.R."/>
            <person name="Martinez D."/>
            <person name="Putnam N.H."/>
            <person name="Zhou S."/>
            <person name="Allen A.E."/>
            <person name="Apt K.E."/>
            <person name="Bechner M."/>
            <person name="Brzezinski M.A."/>
            <person name="Chaal B.K."/>
            <person name="Chiovitti A."/>
            <person name="Davis A.K."/>
            <person name="Demarest M.S."/>
            <person name="Detter J.C."/>
            <person name="Glavina T."/>
            <person name="Goodstein D."/>
            <person name="Hadi M.Z."/>
            <person name="Hellsten U."/>
            <person name="Hildebrand M."/>
            <person name="Jenkins B.D."/>
            <person name="Jurka J."/>
            <person name="Kapitonov V.V."/>
            <person name="Kroger N."/>
            <person name="Lau W.W."/>
            <person name="Lane T.W."/>
            <person name="Larimer F.W."/>
            <person name="Lippmeier J.C."/>
            <person name="Lucas S."/>
            <person name="Medina M."/>
            <person name="Montsant A."/>
            <person name="Obornik M."/>
            <person name="Parker M.S."/>
            <person name="Palenik B."/>
            <person name="Pazour G.J."/>
            <person name="Richardson P.M."/>
            <person name="Rynearson T.A."/>
            <person name="Saito M.A."/>
            <person name="Schwartz D.C."/>
            <person name="Thamatrakoln K."/>
            <person name="Valentin K."/>
            <person name="Vardi A."/>
            <person name="Wilkerson F.P."/>
            <person name="Rokhsar D.S."/>
        </authorList>
    </citation>
    <scope>NUCLEOTIDE SEQUENCE [LARGE SCALE GENOMIC DNA]</scope>
    <source>
        <strain evidence="2 3">CCMP1335</strain>
    </source>
</reference>
<feature type="non-terminal residue" evidence="2">
    <location>
        <position position="1"/>
    </location>
</feature>
<organism evidence="2 3">
    <name type="scientific">Thalassiosira pseudonana</name>
    <name type="common">Marine diatom</name>
    <name type="synonym">Cyclotella nana</name>
    <dbReference type="NCBI Taxonomy" id="35128"/>
    <lineage>
        <taxon>Eukaryota</taxon>
        <taxon>Sar</taxon>
        <taxon>Stramenopiles</taxon>
        <taxon>Ochrophyta</taxon>
        <taxon>Bacillariophyta</taxon>
        <taxon>Coscinodiscophyceae</taxon>
        <taxon>Thalassiosirophycidae</taxon>
        <taxon>Thalassiosirales</taxon>
        <taxon>Thalassiosiraceae</taxon>
        <taxon>Thalassiosira</taxon>
    </lineage>
</organism>
<dbReference type="PaxDb" id="35128-Thaps262636"/>
<dbReference type="GeneID" id="7442276"/>
<dbReference type="PROSITE" id="PS51670">
    <property type="entry name" value="SHKT"/>
    <property type="match status" value="2"/>
</dbReference>
<proteinExistence type="predicted"/>
<evidence type="ECO:0000313" key="3">
    <source>
        <dbReference type="Proteomes" id="UP000001449"/>
    </source>
</evidence>